<dbReference type="Proteomes" id="UP000006375">
    <property type="component" value="Chromosome"/>
</dbReference>
<gene>
    <name evidence="1" type="ordered locus">GOX1478</name>
</gene>
<reference evidence="1 2" key="1">
    <citation type="journal article" date="2005" name="Nat. Biotechnol.">
        <title>Complete genome sequence of the acetic acid bacterium Gluconobacter oxydans.</title>
        <authorList>
            <person name="Prust C."/>
            <person name="Hoffmeister M."/>
            <person name="Liesegang H."/>
            <person name="Wiezer A."/>
            <person name="Fricke W.F."/>
            <person name="Ehrenreich A."/>
            <person name="Gottschalk G."/>
            <person name="Deppenmeier U."/>
        </authorList>
    </citation>
    <scope>NUCLEOTIDE SEQUENCE [LARGE SCALE GENOMIC DNA]</scope>
    <source>
        <strain evidence="1 2">621H</strain>
    </source>
</reference>
<evidence type="ECO:0000313" key="2">
    <source>
        <dbReference type="Proteomes" id="UP000006375"/>
    </source>
</evidence>
<dbReference type="GO" id="GO:0015774">
    <property type="term" value="P:polysaccharide transport"/>
    <property type="evidence" value="ECO:0007669"/>
    <property type="project" value="InterPro"/>
</dbReference>
<dbReference type="HOGENOM" id="CLU_025998_0_0_5"/>
<dbReference type="Pfam" id="PF05159">
    <property type="entry name" value="Capsule_synth"/>
    <property type="match status" value="1"/>
</dbReference>
<accession>Q5FQX5</accession>
<organism evidence="1 2">
    <name type="scientific">Gluconobacter oxydans (strain 621H)</name>
    <name type="common">Gluconobacter suboxydans</name>
    <dbReference type="NCBI Taxonomy" id="290633"/>
    <lineage>
        <taxon>Bacteria</taxon>
        <taxon>Pseudomonadati</taxon>
        <taxon>Pseudomonadota</taxon>
        <taxon>Alphaproteobacteria</taxon>
        <taxon>Acetobacterales</taxon>
        <taxon>Acetobacteraceae</taxon>
        <taxon>Gluconobacter</taxon>
    </lineage>
</organism>
<protein>
    <submittedName>
        <fullName evidence="1">Capsule polysaccharide export protein</fullName>
    </submittedName>
</protein>
<dbReference type="CDD" id="cd16439">
    <property type="entry name" value="beta_Kdo_transferase_KpsC_2"/>
    <property type="match status" value="1"/>
</dbReference>
<dbReference type="EMBL" id="CP000009">
    <property type="protein sequence ID" value="AAW61221.1"/>
    <property type="molecule type" value="Genomic_DNA"/>
</dbReference>
<name>Q5FQX5_GLUOX</name>
<dbReference type="eggNOG" id="COG3563">
    <property type="taxonomic scope" value="Bacteria"/>
</dbReference>
<sequence>MVSDLIEITDTPLTGNMTVLLVLPPGRRRSTPALGCPKVDLRDLAPSSDLSPLALLRRYKVGGRYWGTALPSDVSYEFAVSVHNDAEAGLRLWRHAIKSYPAGQGLVVLGASCDAQPFTLRGIPWVRDVEPHGLVQSVSVILSDTGDDFAVLGAAYGRSVLIGQTDGPLQVLTPEYATAWLVSGVEWQNPFDGRSMTFGMAVEMATDARRAWLRFQGIAGCLGIAWWKRDCMARFLDLPGNNVRVSGDPRRIVRHAIEVAGDIAVWTSRPPKRGIRQYARTGNVSFCLIEDGFLRSAGLGSDLFPPFSIVMDRRGIYFDASKESDLEHILQTTTFDPEIIKRARRLIDAMIAGHVTKYGIESSPNLHIPIPPGKTSILVPGQVADDLSVRLGSPEIKGNLELLKAVRRHNAEAFIIFRPHPDVDAGHRAGQIPDRVALQYADRVVRGGSMAGLINLADEIHTMTSLAGFEALIRGKSVVTYGLPFYAGWGLTIDHLKCSRRNRKLCIEELAAGTLLLYPAYLDPVTSLPCGPEVLIKRLLDPTLWTPRFSTRVRRYQGRLRRQFGKALMYIRRQAS</sequence>
<dbReference type="KEGG" id="gox:GOX1478"/>
<dbReference type="InterPro" id="IPR007833">
    <property type="entry name" value="Capsule_polysaccharide_synth"/>
</dbReference>
<keyword evidence="2" id="KW-1185">Reference proteome</keyword>
<dbReference type="STRING" id="290633.GOX1478"/>
<proteinExistence type="predicted"/>
<dbReference type="AlphaFoldDB" id="Q5FQX5"/>
<dbReference type="GO" id="GO:0000271">
    <property type="term" value="P:polysaccharide biosynthetic process"/>
    <property type="evidence" value="ECO:0007669"/>
    <property type="project" value="InterPro"/>
</dbReference>
<evidence type="ECO:0000313" key="1">
    <source>
        <dbReference type="EMBL" id="AAW61221.1"/>
    </source>
</evidence>